<keyword evidence="2" id="KW-0472">Membrane</keyword>
<evidence type="ECO:0000313" key="5">
    <source>
        <dbReference type="Proteomes" id="UP000178612"/>
    </source>
</evidence>
<comment type="caution">
    <text evidence="4">The sequence shown here is derived from an EMBL/GenBank/DDBJ whole genome shotgun (WGS) entry which is preliminary data.</text>
</comment>
<dbReference type="Gene3D" id="3.40.33.10">
    <property type="entry name" value="CAP"/>
    <property type="match status" value="1"/>
</dbReference>
<sequence length="238" mass="26068">MKNEQHKDKREWLSITSLCLGIASIFLWEFSIIPLLAVVFGGIGLFRNKKRWLAGAGVVLGVIFVVVSFAHGHGYMGSSKNTPTPQPQTPTPLQSTTSPTVSEPQKALTKEEILLLRLNMILITNGARAPRSSLLQPAPPQLPRLSVDNILEDRAQWRANWLCAAGQWSHEGWEDSFEGLSYQYHGENLAEGSTNASELGASLIASPEHKANIMNPNFTNMGVGYAQDCKLVVELFGG</sequence>
<name>A0A1G2T3F5_9BACT</name>
<reference evidence="4 5" key="1">
    <citation type="journal article" date="2016" name="Nat. Commun.">
        <title>Thousands of microbial genomes shed light on interconnected biogeochemical processes in an aquifer system.</title>
        <authorList>
            <person name="Anantharaman K."/>
            <person name="Brown C.T."/>
            <person name="Hug L.A."/>
            <person name="Sharon I."/>
            <person name="Castelle C.J."/>
            <person name="Probst A.J."/>
            <person name="Thomas B.C."/>
            <person name="Singh A."/>
            <person name="Wilkins M.J."/>
            <person name="Karaoz U."/>
            <person name="Brodie E.L."/>
            <person name="Williams K.H."/>
            <person name="Hubbard S.S."/>
            <person name="Banfield J.F."/>
        </authorList>
    </citation>
    <scope>NUCLEOTIDE SEQUENCE [LARGE SCALE GENOMIC DNA]</scope>
</reference>
<dbReference type="PANTHER" id="PTHR31157:SF1">
    <property type="entry name" value="SCP DOMAIN-CONTAINING PROTEIN"/>
    <property type="match status" value="1"/>
</dbReference>
<evidence type="ECO:0000256" key="2">
    <source>
        <dbReference type="SAM" id="Phobius"/>
    </source>
</evidence>
<keyword evidence="2" id="KW-0812">Transmembrane</keyword>
<evidence type="ECO:0000259" key="3">
    <source>
        <dbReference type="Pfam" id="PF00188"/>
    </source>
</evidence>
<proteinExistence type="predicted"/>
<gene>
    <name evidence="4" type="ORF">A2758_03320</name>
</gene>
<evidence type="ECO:0000313" key="4">
    <source>
        <dbReference type="EMBL" id="OHA91827.1"/>
    </source>
</evidence>
<feature type="transmembrane region" description="Helical" evidence="2">
    <location>
        <begin position="12"/>
        <end position="40"/>
    </location>
</feature>
<feature type="transmembrane region" description="Helical" evidence="2">
    <location>
        <begin position="52"/>
        <end position="70"/>
    </location>
</feature>
<dbReference type="AlphaFoldDB" id="A0A1G2T3F5"/>
<evidence type="ECO:0000256" key="1">
    <source>
        <dbReference type="SAM" id="MobiDB-lite"/>
    </source>
</evidence>
<dbReference type="SUPFAM" id="SSF55797">
    <property type="entry name" value="PR-1-like"/>
    <property type="match status" value="1"/>
</dbReference>
<keyword evidence="2" id="KW-1133">Transmembrane helix</keyword>
<feature type="domain" description="SCP" evidence="3">
    <location>
        <begin position="140"/>
        <end position="230"/>
    </location>
</feature>
<dbReference type="PANTHER" id="PTHR31157">
    <property type="entry name" value="SCP DOMAIN-CONTAINING PROTEIN"/>
    <property type="match status" value="1"/>
</dbReference>
<organism evidence="4 5">
    <name type="scientific">Candidatus Zambryskibacteria bacterium RIFCSPHIGHO2_01_FULL_49_18</name>
    <dbReference type="NCBI Taxonomy" id="1802740"/>
    <lineage>
        <taxon>Bacteria</taxon>
        <taxon>Candidatus Zambryskiibacteriota</taxon>
    </lineage>
</organism>
<feature type="compositionally biased region" description="Low complexity" evidence="1">
    <location>
        <begin position="91"/>
        <end position="100"/>
    </location>
</feature>
<accession>A0A1G2T3F5</accession>
<dbReference type="Pfam" id="PF00188">
    <property type="entry name" value="CAP"/>
    <property type="match status" value="1"/>
</dbReference>
<protein>
    <recommendedName>
        <fullName evidence="3">SCP domain-containing protein</fullName>
    </recommendedName>
</protein>
<dbReference type="InterPro" id="IPR035940">
    <property type="entry name" value="CAP_sf"/>
</dbReference>
<dbReference type="InterPro" id="IPR014044">
    <property type="entry name" value="CAP_dom"/>
</dbReference>
<dbReference type="Proteomes" id="UP000178612">
    <property type="component" value="Unassembled WGS sequence"/>
</dbReference>
<dbReference type="CDD" id="cd05379">
    <property type="entry name" value="CAP_bacterial"/>
    <property type="match status" value="1"/>
</dbReference>
<dbReference type="EMBL" id="MHVJ01000005">
    <property type="protein sequence ID" value="OHA91827.1"/>
    <property type="molecule type" value="Genomic_DNA"/>
</dbReference>
<feature type="region of interest" description="Disordered" evidence="1">
    <location>
        <begin position="78"/>
        <end position="106"/>
    </location>
</feature>